<feature type="domain" description="FAD dependent oxidoreductase" evidence="6">
    <location>
        <begin position="9"/>
        <end position="372"/>
    </location>
</feature>
<dbReference type="SUPFAM" id="SSF54373">
    <property type="entry name" value="FAD-linked reductases, C-terminal domain"/>
    <property type="match status" value="1"/>
</dbReference>
<dbReference type="GO" id="GO:0003884">
    <property type="term" value="F:D-amino-acid oxidase activity"/>
    <property type="evidence" value="ECO:0007669"/>
    <property type="project" value="InterPro"/>
</dbReference>
<dbReference type="RefSeq" id="XP_040682709.1">
    <property type="nucleotide sequence ID" value="XM_040819444.1"/>
</dbReference>
<dbReference type="AlphaFoldDB" id="A0A0B2X5I5"/>
<dbReference type="EMBL" id="AZHE01000001">
    <property type="protein sequence ID" value="KHO01644.1"/>
    <property type="molecule type" value="Genomic_DNA"/>
</dbReference>
<evidence type="ECO:0000256" key="5">
    <source>
        <dbReference type="ARBA" id="ARBA00023002"/>
    </source>
</evidence>
<accession>A0A0B2X5I5</accession>
<dbReference type="GeneID" id="63735100"/>
<evidence type="ECO:0000256" key="4">
    <source>
        <dbReference type="ARBA" id="ARBA00022827"/>
    </source>
</evidence>
<organism evidence="7 8">
    <name type="scientific">Metarhizium album (strain ARSEF 1941)</name>
    <dbReference type="NCBI Taxonomy" id="1081103"/>
    <lineage>
        <taxon>Eukaryota</taxon>
        <taxon>Fungi</taxon>
        <taxon>Dikarya</taxon>
        <taxon>Ascomycota</taxon>
        <taxon>Pezizomycotina</taxon>
        <taxon>Sordariomycetes</taxon>
        <taxon>Hypocreomycetidae</taxon>
        <taxon>Hypocreales</taxon>
        <taxon>Clavicipitaceae</taxon>
        <taxon>Metarhizium</taxon>
    </lineage>
</organism>
<comment type="caution">
    <text evidence="7">The sequence shown here is derived from an EMBL/GenBank/DDBJ whole genome shotgun (WGS) entry which is preliminary data.</text>
</comment>
<dbReference type="Pfam" id="PF01266">
    <property type="entry name" value="DAO"/>
    <property type="match status" value="1"/>
</dbReference>
<dbReference type="PROSITE" id="PS00677">
    <property type="entry name" value="DAO"/>
    <property type="match status" value="1"/>
</dbReference>
<comment type="similarity">
    <text evidence="2">Belongs to the DAMOX/DASOX family.</text>
</comment>
<dbReference type="GO" id="GO:0071949">
    <property type="term" value="F:FAD binding"/>
    <property type="evidence" value="ECO:0007669"/>
    <property type="project" value="InterPro"/>
</dbReference>
<dbReference type="PIRSF" id="PIRSF000189">
    <property type="entry name" value="D-aa_oxidase"/>
    <property type="match status" value="1"/>
</dbReference>
<dbReference type="STRING" id="1081103.A0A0B2X5I5"/>
<keyword evidence="4" id="KW-0274">FAD</keyword>
<dbReference type="Gene3D" id="3.40.50.720">
    <property type="entry name" value="NAD(P)-binding Rossmann-like Domain"/>
    <property type="match status" value="1"/>
</dbReference>
<dbReference type="HOGENOM" id="CLU_034311_2_0_1"/>
<dbReference type="PANTHER" id="PTHR11530">
    <property type="entry name" value="D-AMINO ACID OXIDASE"/>
    <property type="match status" value="1"/>
</dbReference>
<dbReference type="GO" id="GO:0019478">
    <property type="term" value="P:D-amino acid catabolic process"/>
    <property type="evidence" value="ECO:0007669"/>
    <property type="project" value="TreeGrafter"/>
</dbReference>
<dbReference type="InterPro" id="IPR023209">
    <property type="entry name" value="DAO"/>
</dbReference>
<dbReference type="InterPro" id="IPR006181">
    <property type="entry name" value="D-amino_acid_oxidase_CS"/>
</dbReference>
<proteinExistence type="inferred from homology"/>
<evidence type="ECO:0000313" key="7">
    <source>
        <dbReference type="EMBL" id="KHO01644.1"/>
    </source>
</evidence>
<keyword evidence="3" id="KW-0285">Flavoprotein</keyword>
<keyword evidence="5" id="KW-0560">Oxidoreductase</keyword>
<dbReference type="PANTHER" id="PTHR11530:SF26">
    <property type="entry name" value="FAD DEPENDENT OXIDOREDUCTASE SUPERFAMILY (AFU_ORTHOLOGUE AFUA_5G13940)"/>
    <property type="match status" value="1"/>
</dbReference>
<dbReference type="SUPFAM" id="SSF51971">
    <property type="entry name" value="Nucleotide-binding domain"/>
    <property type="match status" value="1"/>
</dbReference>
<comment type="cofactor">
    <cofactor evidence="1">
        <name>FAD</name>
        <dbReference type="ChEBI" id="CHEBI:57692"/>
    </cofactor>
</comment>
<evidence type="ECO:0000259" key="6">
    <source>
        <dbReference type="Pfam" id="PF01266"/>
    </source>
</evidence>
<gene>
    <name evidence="7" type="ORF">MAM_00645</name>
</gene>
<dbReference type="OrthoDB" id="2015447at2759"/>
<evidence type="ECO:0000256" key="3">
    <source>
        <dbReference type="ARBA" id="ARBA00022630"/>
    </source>
</evidence>
<dbReference type="Gene3D" id="3.30.9.10">
    <property type="entry name" value="D-Amino Acid Oxidase, subunit A, domain 2"/>
    <property type="match status" value="1"/>
</dbReference>
<protein>
    <submittedName>
        <fullName evidence="7">NAD(P)-binding domain protein</fullName>
    </submittedName>
</protein>
<keyword evidence="8" id="KW-1185">Reference proteome</keyword>
<evidence type="ECO:0000313" key="8">
    <source>
        <dbReference type="Proteomes" id="UP000030816"/>
    </source>
</evidence>
<evidence type="ECO:0000256" key="2">
    <source>
        <dbReference type="ARBA" id="ARBA00006730"/>
    </source>
</evidence>
<dbReference type="Proteomes" id="UP000030816">
    <property type="component" value="Unassembled WGS sequence"/>
</dbReference>
<dbReference type="GO" id="GO:0005737">
    <property type="term" value="C:cytoplasm"/>
    <property type="evidence" value="ECO:0007669"/>
    <property type="project" value="TreeGrafter"/>
</dbReference>
<dbReference type="InterPro" id="IPR006076">
    <property type="entry name" value="FAD-dep_OxRdtase"/>
</dbReference>
<sequence>MSVPPVPTVVIIGAGVIGLSAAVSLQQSLRETPGRRPQILMVAREWPGPAVPGAPHQHPVHSADYASMWAGAHVRPIPATTPQLRREAGWLRRTVARFHRLAAEEPASGVTRTLGLEFLEAPDQSYREQVDAATFARETGLPGFRVLPSAELPDGVALGLEYQTFCINPPVYCEALLRKFLLGGGSTARRDLGSEWEAFGLADDVVLVVNASGAGFGDPKCFPTRGQTVVTDLVHVQSTVTRQNKDGTWSFLIPRFLDGGTVVGGTKEPSDWRRAPCMPTRQRLLEEGLKLEPLAHADGRVPPTRAVGEVGVVADVVGRRPTRHGGMRLELDERRMPRHANGEDVRRRVIHAYGAGGRGYETSWGVADEVVALALPLLNSAGTLSDPESVKGTAD</sequence>
<reference evidence="7 8" key="1">
    <citation type="journal article" date="2014" name="Proc. Natl. Acad. Sci. U.S.A.">
        <title>Trajectory and genomic determinants of fungal-pathogen speciation and host adaptation.</title>
        <authorList>
            <person name="Hu X."/>
            <person name="Xiao G."/>
            <person name="Zheng P."/>
            <person name="Shang Y."/>
            <person name="Su Y."/>
            <person name="Zhang X."/>
            <person name="Liu X."/>
            <person name="Zhan S."/>
            <person name="St Leger R.J."/>
            <person name="Wang C."/>
        </authorList>
    </citation>
    <scope>NUCLEOTIDE SEQUENCE [LARGE SCALE GENOMIC DNA]</scope>
    <source>
        <strain evidence="7 8">ARSEF 1941</strain>
    </source>
</reference>
<evidence type="ECO:0000256" key="1">
    <source>
        <dbReference type="ARBA" id="ARBA00001974"/>
    </source>
</evidence>
<name>A0A0B2X5I5_METAS</name>